<feature type="transmembrane region" description="Helical" evidence="2">
    <location>
        <begin position="120"/>
        <end position="142"/>
    </location>
</feature>
<evidence type="ECO:0000313" key="4">
    <source>
        <dbReference type="Proteomes" id="UP001500689"/>
    </source>
</evidence>
<keyword evidence="2" id="KW-0812">Transmembrane</keyword>
<dbReference type="EMBL" id="BAAAZN010000011">
    <property type="protein sequence ID" value="GAA3559864.1"/>
    <property type="molecule type" value="Genomic_DNA"/>
</dbReference>
<evidence type="ECO:0000256" key="1">
    <source>
        <dbReference type="SAM" id="MobiDB-lite"/>
    </source>
</evidence>
<dbReference type="Proteomes" id="UP001500689">
    <property type="component" value="Unassembled WGS sequence"/>
</dbReference>
<evidence type="ECO:0000256" key="2">
    <source>
        <dbReference type="SAM" id="Phobius"/>
    </source>
</evidence>
<sequence length="143" mass="15302">MFAAGAIMDRMTTVPLTAPPGDDTADPAEAVSTERAGEPAGTPVGIVELSERVVASVLARCPWLIRASAILLAVLTLVCLVAIGTRLSPLPVIPIPLFAAGFYFLRRLRAAEIRTHRLRWALLTAVATMVGFWLIAVVARWVS</sequence>
<evidence type="ECO:0008006" key="5">
    <source>
        <dbReference type="Google" id="ProtNLM"/>
    </source>
</evidence>
<evidence type="ECO:0000313" key="3">
    <source>
        <dbReference type="EMBL" id="GAA3559864.1"/>
    </source>
</evidence>
<accession>A0ABP6X186</accession>
<feature type="region of interest" description="Disordered" evidence="1">
    <location>
        <begin position="13"/>
        <end position="38"/>
    </location>
</feature>
<keyword evidence="2" id="KW-1133">Transmembrane helix</keyword>
<protein>
    <recommendedName>
        <fullName evidence="5">Transmembrane protein</fullName>
    </recommendedName>
</protein>
<gene>
    <name evidence="3" type="ORF">GCM10022222_49470</name>
</gene>
<proteinExistence type="predicted"/>
<keyword evidence="4" id="KW-1185">Reference proteome</keyword>
<feature type="transmembrane region" description="Helical" evidence="2">
    <location>
        <begin position="90"/>
        <end position="108"/>
    </location>
</feature>
<feature type="transmembrane region" description="Helical" evidence="2">
    <location>
        <begin position="63"/>
        <end position="84"/>
    </location>
</feature>
<comment type="caution">
    <text evidence="3">The sequence shown here is derived from an EMBL/GenBank/DDBJ whole genome shotgun (WGS) entry which is preliminary data.</text>
</comment>
<organism evidence="3 4">
    <name type="scientific">Amycolatopsis ultiminotia</name>
    <dbReference type="NCBI Taxonomy" id="543629"/>
    <lineage>
        <taxon>Bacteria</taxon>
        <taxon>Bacillati</taxon>
        <taxon>Actinomycetota</taxon>
        <taxon>Actinomycetes</taxon>
        <taxon>Pseudonocardiales</taxon>
        <taxon>Pseudonocardiaceae</taxon>
        <taxon>Amycolatopsis</taxon>
    </lineage>
</organism>
<name>A0ABP6X186_9PSEU</name>
<reference evidence="4" key="1">
    <citation type="journal article" date="2019" name="Int. J. Syst. Evol. Microbiol.">
        <title>The Global Catalogue of Microorganisms (GCM) 10K type strain sequencing project: providing services to taxonomists for standard genome sequencing and annotation.</title>
        <authorList>
            <consortium name="The Broad Institute Genomics Platform"/>
            <consortium name="The Broad Institute Genome Sequencing Center for Infectious Disease"/>
            <person name="Wu L."/>
            <person name="Ma J."/>
        </authorList>
    </citation>
    <scope>NUCLEOTIDE SEQUENCE [LARGE SCALE GENOMIC DNA]</scope>
    <source>
        <strain evidence="4">JCM 16898</strain>
    </source>
</reference>
<keyword evidence="2" id="KW-0472">Membrane</keyword>